<organism evidence="1 2">
    <name type="scientific">Ustilago bromivora</name>
    <dbReference type="NCBI Taxonomy" id="307758"/>
    <lineage>
        <taxon>Eukaryota</taxon>
        <taxon>Fungi</taxon>
        <taxon>Dikarya</taxon>
        <taxon>Basidiomycota</taxon>
        <taxon>Ustilaginomycotina</taxon>
        <taxon>Ustilaginomycetes</taxon>
        <taxon>Ustilaginales</taxon>
        <taxon>Ustilaginaceae</taxon>
        <taxon>Ustilago</taxon>
    </lineage>
</organism>
<evidence type="ECO:0000313" key="1">
    <source>
        <dbReference type="EMBL" id="SAM84648.1"/>
    </source>
</evidence>
<sequence>MVLQPQPHTAAPPPPQSCYIPAWSSGFPTWPSDSSRPLPAPVIFSASQPAPVVLLIPHTPSRETSVAIQPQPHTATPPPPQSFHIPAWSSGFPMQPSDSSRYLLAPVIIPASQPAPATLTFSNPLQVPLADLASPMLLSLQTLLPPARPNTTIAAPLHPSNGCPSRYGTMQAASGNWTKALLNYLDHPFVNQLLGAIDHGVHLGYSGPLCSHSRFWSIKNLPMDNRGNTHI</sequence>
<evidence type="ECO:0000313" key="2">
    <source>
        <dbReference type="Proteomes" id="UP000179920"/>
    </source>
</evidence>
<dbReference type="EMBL" id="LT558131">
    <property type="protein sequence ID" value="SAM84648.1"/>
    <property type="molecule type" value="Genomic_DNA"/>
</dbReference>
<dbReference type="AlphaFoldDB" id="A0A1K0HCG5"/>
<accession>A0A1K0HCG5</accession>
<gene>
    <name evidence="1" type="ORF">UBRO_20839</name>
</gene>
<dbReference type="Proteomes" id="UP000179920">
    <property type="component" value="Chromosome XV"/>
</dbReference>
<reference evidence="2" key="1">
    <citation type="submission" date="2016-04" db="EMBL/GenBank/DDBJ databases">
        <authorList>
            <person name="Guldener U."/>
            <person name="Guldener U."/>
        </authorList>
    </citation>
    <scope>NUCLEOTIDE SEQUENCE [LARGE SCALE GENOMIC DNA]</scope>
    <source>
        <strain evidence="2">UB2112</strain>
    </source>
</reference>
<proteinExistence type="predicted"/>
<name>A0A1K0HCG5_9BASI</name>
<protein>
    <submittedName>
        <fullName evidence="1">Uncharacterized protein</fullName>
    </submittedName>
</protein>